<dbReference type="RefSeq" id="WP_269037161.1">
    <property type="nucleotide sequence ID" value="NZ_CP114040.1"/>
</dbReference>
<reference evidence="1" key="1">
    <citation type="submission" date="2022-11" db="EMBL/GenBank/DDBJ databases">
        <title>Minimal conservation of predation-associated metabolite biosynthetic gene clusters underscores biosynthetic potential of Myxococcota including descriptions for ten novel species: Archangium lansinium sp. nov., Myxococcus landrumus sp. nov., Nannocystis bai.</title>
        <authorList>
            <person name="Ahearne A."/>
            <person name="Stevens C."/>
            <person name="Dowd S."/>
        </authorList>
    </citation>
    <scope>NUCLEOTIDE SEQUENCE</scope>
    <source>
        <strain evidence="1">Fl3</strain>
    </source>
</reference>
<evidence type="ECO:0000313" key="2">
    <source>
        <dbReference type="Proteomes" id="UP001164459"/>
    </source>
</evidence>
<dbReference type="EMBL" id="CP114040">
    <property type="protein sequence ID" value="WAS94826.1"/>
    <property type="molecule type" value="Genomic_DNA"/>
</dbReference>
<evidence type="ECO:0000313" key="1">
    <source>
        <dbReference type="EMBL" id="WAS94826.1"/>
    </source>
</evidence>
<dbReference type="Proteomes" id="UP001164459">
    <property type="component" value="Chromosome"/>
</dbReference>
<gene>
    <name evidence="1" type="ORF">O0S08_01585</name>
</gene>
<name>A0ABY7H6D0_9BACT</name>
<proteinExistence type="predicted"/>
<sequence length="281" mass="31059">MRSYGPRKDVELPCGLPRAGDGLHRRATLTAMDGAAELAAADQSNPFFAAHLVLARCLCRLGARTEVDVEDVRRLLPIDRDFLLIELDRLTFGNRRYQTIRCPAADCRRRMDIEIDLSTIVASPSSPARQRELSLASGRAVRVRLPCAGDQEALFDAAADARAALLVARCLVGESEPAAALDAAEQVACALAIGNAAPRLDLALDLECPTCGGPFSHEYEPVRGLFGELRRSRSELLTEVHWLALHYHWSQAEILGLPRSLRREYLDLLERDRLARGQVER</sequence>
<keyword evidence="2" id="KW-1185">Reference proteome</keyword>
<protein>
    <submittedName>
        <fullName evidence="1">Uncharacterized protein</fullName>
    </submittedName>
</protein>
<accession>A0ABY7H6D0</accession>
<organism evidence="1 2">
    <name type="scientific">Nannocystis punicea</name>
    <dbReference type="NCBI Taxonomy" id="2995304"/>
    <lineage>
        <taxon>Bacteria</taxon>
        <taxon>Pseudomonadati</taxon>
        <taxon>Myxococcota</taxon>
        <taxon>Polyangia</taxon>
        <taxon>Nannocystales</taxon>
        <taxon>Nannocystaceae</taxon>
        <taxon>Nannocystis</taxon>
    </lineage>
</organism>